<feature type="region of interest" description="Disordered" evidence="2">
    <location>
        <begin position="343"/>
        <end position="385"/>
    </location>
</feature>
<dbReference type="PANTHER" id="PTHR13707">
    <property type="entry name" value="KETOACID-COENZYME A TRANSFERASE"/>
    <property type="match status" value="1"/>
</dbReference>
<dbReference type="InterPro" id="IPR037171">
    <property type="entry name" value="NagB/RpiA_transferase-like"/>
</dbReference>
<dbReference type="SMART" id="SM00882">
    <property type="entry name" value="CoA_trans"/>
    <property type="match status" value="1"/>
</dbReference>
<feature type="region of interest" description="Disordered" evidence="2">
    <location>
        <begin position="14"/>
        <end position="35"/>
    </location>
</feature>
<evidence type="ECO:0000256" key="2">
    <source>
        <dbReference type="SAM" id="MobiDB-lite"/>
    </source>
</evidence>
<sequence>MGLRALFNAGGHIINNSNRNSNNNNSNNKNDDDDSGIEYVLEHALYADLSIVKAHKADTEGNLVFRGTAQNSNPDAAMAGRICLAEAEHIVEAGELDPNEIHLPGIYVNHVIPATLNDKPIERLRLYQQTKSTSSNNNNNNKGNAGRERMMRRAAKEFQDGMYVNLGIGIPTMASNYIPEGIEIKLQAENGLLGIGPYPMTSELADADYINAGKETITALPGAATFSSSNSFNMIRGGHIDLTILGGLQCSAQGDLANWIVPGKLVKGMGGAMDLVGAPGSRVVVTMDHTAKNGTPKILQECSLPLTGHRVVDRIITDLCVFDVNKQQQQQQQQSLLTFDQGSKLSYSSSSGAGDDGSTSSLQRWWSHHQQQQQKQQQQQQQQQK</sequence>
<proteinExistence type="predicted"/>
<keyword evidence="1" id="KW-0808">Transferase</keyword>
<protein>
    <recommendedName>
        <fullName evidence="4">3-oxoacid CoA-transferase</fullName>
    </recommendedName>
</protein>
<dbReference type="NCBIfam" id="TIGR02428">
    <property type="entry name" value="pcaJ_scoB_fam"/>
    <property type="match status" value="1"/>
</dbReference>
<organism evidence="3">
    <name type="scientific">Cyclophora tenuis</name>
    <name type="common">Marine diatom</name>
    <dbReference type="NCBI Taxonomy" id="216820"/>
    <lineage>
        <taxon>Eukaryota</taxon>
        <taxon>Sar</taxon>
        <taxon>Stramenopiles</taxon>
        <taxon>Ochrophyta</taxon>
        <taxon>Bacillariophyta</taxon>
        <taxon>Fragilariophyceae</taxon>
        <taxon>Fragilariophycidae</taxon>
        <taxon>Cyclophorales</taxon>
        <taxon>Cyclophoraceae</taxon>
        <taxon>Cyclophora</taxon>
    </lineage>
</organism>
<dbReference type="GO" id="GO:0008410">
    <property type="term" value="F:CoA-transferase activity"/>
    <property type="evidence" value="ECO:0007669"/>
    <property type="project" value="InterPro"/>
</dbReference>
<evidence type="ECO:0008006" key="4">
    <source>
        <dbReference type="Google" id="ProtNLM"/>
    </source>
</evidence>
<evidence type="ECO:0000256" key="1">
    <source>
        <dbReference type="ARBA" id="ARBA00022679"/>
    </source>
</evidence>
<feature type="compositionally biased region" description="Low complexity" evidence="2">
    <location>
        <begin position="15"/>
        <end position="28"/>
    </location>
</feature>
<feature type="region of interest" description="Disordered" evidence="2">
    <location>
        <begin position="128"/>
        <end position="148"/>
    </location>
</feature>
<feature type="compositionally biased region" description="Low complexity" evidence="2">
    <location>
        <begin position="370"/>
        <end position="385"/>
    </location>
</feature>
<dbReference type="Pfam" id="PF01144">
    <property type="entry name" value="CoA_trans"/>
    <property type="match status" value="2"/>
</dbReference>
<evidence type="ECO:0000313" key="3">
    <source>
        <dbReference type="EMBL" id="CAD8945480.1"/>
    </source>
</evidence>
<feature type="compositionally biased region" description="Low complexity" evidence="2">
    <location>
        <begin position="343"/>
        <end position="361"/>
    </location>
</feature>
<dbReference type="PANTHER" id="PTHR13707:SF60">
    <property type="entry name" value="ACETATE COA-TRANSFERASE SUBUNIT ALPHA"/>
    <property type="match status" value="1"/>
</dbReference>
<accession>A0A7S1DD85</accession>
<reference evidence="3" key="1">
    <citation type="submission" date="2021-01" db="EMBL/GenBank/DDBJ databases">
        <authorList>
            <person name="Corre E."/>
            <person name="Pelletier E."/>
            <person name="Niang G."/>
            <person name="Scheremetjew M."/>
            <person name="Finn R."/>
            <person name="Kale V."/>
            <person name="Holt S."/>
            <person name="Cochrane G."/>
            <person name="Meng A."/>
            <person name="Brown T."/>
            <person name="Cohen L."/>
        </authorList>
    </citation>
    <scope>NUCLEOTIDE SEQUENCE</scope>
    <source>
        <strain evidence="3">ECT3854</strain>
    </source>
</reference>
<gene>
    <name evidence="3" type="ORF">CTEN0397_LOCUS16684</name>
</gene>
<dbReference type="AlphaFoldDB" id="A0A7S1DD85"/>
<dbReference type="Gene3D" id="3.40.1080.10">
    <property type="entry name" value="Glutaconate Coenzyme A-transferase"/>
    <property type="match status" value="2"/>
</dbReference>
<dbReference type="InterPro" id="IPR012791">
    <property type="entry name" value="3-oxoacid_CoA-transf_B"/>
</dbReference>
<dbReference type="InterPro" id="IPR004165">
    <property type="entry name" value="CoA_trans_fam_I"/>
</dbReference>
<feature type="compositionally biased region" description="Low complexity" evidence="2">
    <location>
        <begin position="130"/>
        <end position="142"/>
    </location>
</feature>
<name>A0A7S1DD85_CYCTE</name>
<dbReference type="SUPFAM" id="SSF100950">
    <property type="entry name" value="NagB/RpiA/CoA transferase-like"/>
    <property type="match status" value="2"/>
</dbReference>
<dbReference type="EMBL" id="HBFW01025992">
    <property type="protein sequence ID" value="CAD8945480.1"/>
    <property type="molecule type" value="Transcribed_RNA"/>
</dbReference>